<accession>A0A2P5YEL4</accession>
<gene>
    <name evidence="1" type="ORF">GOBAR_AA06545</name>
</gene>
<dbReference type="AlphaFoldDB" id="A0A2P5YEL4"/>
<dbReference type="Proteomes" id="UP000239757">
    <property type="component" value="Unassembled WGS sequence"/>
</dbReference>
<organism evidence="1 2">
    <name type="scientific">Gossypium barbadense</name>
    <name type="common">Sea Island cotton</name>
    <name type="synonym">Hibiscus barbadensis</name>
    <dbReference type="NCBI Taxonomy" id="3634"/>
    <lineage>
        <taxon>Eukaryota</taxon>
        <taxon>Viridiplantae</taxon>
        <taxon>Streptophyta</taxon>
        <taxon>Embryophyta</taxon>
        <taxon>Tracheophyta</taxon>
        <taxon>Spermatophyta</taxon>
        <taxon>Magnoliopsida</taxon>
        <taxon>eudicotyledons</taxon>
        <taxon>Gunneridae</taxon>
        <taxon>Pentapetalae</taxon>
        <taxon>rosids</taxon>
        <taxon>malvids</taxon>
        <taxon>Malvales</taxon>
        <taxon>Malvaceae</taxon>
        <taxon>Malvoideae</taxon>
        <taxon>Gossypium</taxon>
    </lineage>
</organism>
<protein>
    <submittedName>
        <fullName evidence="1">Uncharacterized protein</fullName>
    </submittedName>
</protein>
<name>A0A2P5YEL4_GOSBA</name>
<proteinExistence type="predicted"/>
<sequence>MSCVWVSGDMLGDHAVGGVPPISVSVEKKPVGRALREKRARLTLEQGNTMAENTAPLFRCRHPAGLKIECLLRCWFRANCAGGE</sequence>
<dbReference type="EMBL" id="KZ663289">
    <property type="protein sequence ID" value="PPS14032.1"/>
    <property type="molecule type" value="Genomic_DNA"/>
</dbReference>
<evidence type="ECO:0000313" key="2">
    <source>
        <dbReference type="Proteomes" id="UP000239757"/>
    </source>
</evidence>
<reference evidence="1 2" key="1">
    <citation type="submission" date="2015-01" db="EMBL/GenBank/DDBJ databases">
        <title>Genome of allotetraploid Gossypium barbadense reveals genomic plasticity and fiber elongation in cotton evolution.</title>
        <authorList>
            <person name="Chen X."/>
            <person name="Liu X."/>
            <person name="Zhao B."/>
            <person name="Zheng H."/>
            <person name="Hu Y."/>
            <person name="Lu G."/>
            <person name="Yang C."/>
            <person name="Chen J."/>
            <person name="Shan C."/>
            <person name="Zhang L."/>
            <person name="Zhou Y."/>
            <person name="Wang L."/>
            <person name="Guo W."/>
            <person name="Bai Y."/>
            <person name="Ruan J."/>
            <person name="Shangguan X."/>
            <person name="Mao Y."/>
            <person name="Jiang J."/>
            <person name="Zhu Y."/>
            <person name="Lei J."/>
            <person name="Kang H."/>
            <person name="Chen S."/>
            <person name="He X."/>
            <person name="Wang R."/>
            <person name="Wang Y."/>
            <person name="Chen J."/>
            <person name="Wang L."/>
            <person name="Yu S."/>
            <person name="Wang B."/>
            <person name="Wei J."/>
            <person name="Song S."/>
            <person name="Lu X."/>
            <person name="Gao Z."/>
            <person name="Gu W."/>
            <person name="Deng X."/>
            <person name="Ma D."/>
            <person name="Wang S."/>
            <person name="Liang W."/>
            <person name="Fang L."/>
            <person name="Cai C."/>
            <person name="Zhu X."/>
            <person name="Zhou B."/>
            <person name="Zhang Y."/>
            <person name="Chen Z."/>
            <person name="Xu S."/>
            <person name="Zhu R."/>
            <person name="Wang S."/>
            <person name="Zhang T."/>
            <person name="Zhao G."/>
        </authorList>
    </citation>
    <scope>NUCLEOTIDE SEQUENCE [LARGE SCALE GENOMIC DNA]</scope>
    <source>
        <strain evidence="2">cv. Xinhai21</strain>
        <tissue evidence="1">Leaf</tissue>
    </source>
</reference>
<evidence type="ECO:0000313" key="1">
    <source>
        <dbReference type="EMBL" id="PPS14032.1"/>
    </source>
</evidence>